<evidence type="ECO:0000313" key="2">
    <source>
        <dbReference type="Proteomes" id="UP000887116"/>
    </source>
</evidence>
<organism evidence="1 2">
    <name type="scientific">Trichonephila clavata</name>
    <name type="common">Joro spider</name>
    <name type="synonym">Nephila clavata</name>
    <dbReference type="NCBI Taxonomy" id="2740835"/>
    <lineage>
        <taxon>Eukaryota</taxon>
        <taxon>Metazoa</taxon>
        <taxon>Ecdysozoa</taxon>
        <taxon>Arthropoda</taxon>
        <taxon>Chelicerata</taxon>
        <taxon>Arachnida</taxon>
        <taxon>Araneae</taxon>
        <taxon>Araneomorphae</taxon>
        <taxon>Entelegynae</taxon>
        <taxon>Araneoidea</taxon>
        <taxon>Nephilidae</taxon>
        <taxon>Trichonephila</taxon>
    </lineage>
</organism>
<gene>
    <name evidence="1" type="ORF">TNCT_260721</name>
</gene>
<accession>A0A8X6GIJ7</accession>
<sequence>MELGISIPYQNHPYLVFDVLLKMARYFSSINDLLRCQESQMSYSGRDSAMSDMSNPRLGERQLSLDELKVTVL</sequence>
<keyword evidence="2" id="KW-1185">Reference proteome</keyword>
<proteinExistence type="predicted"/>
<evidence type="ECO:0000313" key="1">
    <source>
        <dbReference type="EMBL" id="GFR04563.1"/>
    </source>
</evidence>
<comment type="caution">
    <text evidence="1">The sequence shown here is derived from an EMBL/GenBank/DDBJ whole genome shotgun (WGS) entry which is preliminary data.</text>
</comment>
<protein>
    <submittedName>
        <fullName evidence="1">Uncharacterized protein</fullName>
    </submittedName>
</protein>
<dbReference type="EMBL" id="BMAO01035591">
    <property type="protein sequence ID" value="GFR04563.1"/>
    <property type="molecule type" value="Genomic_DNA"/>
</dbReference>
<name>A0A8X6GIJ7_TRICU</name>
<dbReference type="Proteomes" id="UP000887116">
    <property type="component" value="Unassembled WGS sequence"/>
</dbReference>
<reference evidence="1" key="1">
    <citation type="submission" date="2020-07" db="EMBL/GenBank/DDBJ databases">
        <title>Multicomponent nature underlies the extraordinary mechanical properties of spider dragline silk.</title>
        <authorList>
            <person name="Kono N."/>
            <person name="Nakamura H."/>
            <person name="Mori M."/>
            <person name="Yoshida Y."/>
            <person name="Ohtoshi R."/>
            <person name="Malay A.D."/>
            <person name="Moran D.A.P."/>
            <person name="Tomita M."/>
            <person name="Numata K."/>
            <person name="Arakawa K."/>
        </authorList>
    </citation>
    <scope>NUCLEOTIDE SEQUENCE</scope>
</reference>
<dbReference type="AlphaFoldDB" id="A0A8X6GIJ7"/>
<dbReference type="OrthoDB" id="6435583at2759"/>